<evidence type="ECO:0000259" key="1">
    <source>
        <dbReference type="Pfam" id="PF10128"/>
    </source>
</evidence>
<dbReference type="PANTHER" id="PTHR38658:SF1">
    <property type="entry name" value="OXPP CYCLE PROTEIN OPCA-RELATED"/>
    <property type="match status" value="1"/>
</dbReference>
<dbReference type="PANTHER" id="PTHR38658">
    <property type="entry name" value="OXPP CYCLE PROTEIN OPCA-RELATED"/>
    <property type="match status" value="1"/>
</dbReference>
<evidence type="ECO:0000313" key="3">
    <source>
        <dbReference type="EMBL" id="TRW44282.1"/>
    </source>
</evidence>
<gene>
    <name evidence="3" type="ORF">FJ693_14225</name>
</gene>
<dbReference type="RefSeq" id="WP_143419135.1">
    <property type="nucleotide sequence ID" value="NZ_VJXR01000048.1"/>
</dbReference>
<dbReference type="AlphaFoldDB" id="A0A552WND6"/>
<dbReference type="Pfam" id="PF10128">
    <property type="entry name" value="OpcA_G6PD_assem"/>
    <property type="match status" value="1"/>
</dbReference>
<dbReference type="Proteomes" id="UP000318693">
    <property type="component" value="Unassembled WGS sequence"/>
</dbReference>
<dbReference type="EMBL" id="VJXR01000048">
    <property type="protein sequence ID" value="TRW44282.1"/>
    <property type="molecule type" value="Genomic_DNA"/>
</dbReference>
<organism evidence="3 4">
    <name type="scientific">Georgenia yuyongxinii</name>
    <dbReference type="NCBI Taxonomy" id="2589797"/>
    <lineage>
        <taxon>Bacteria</taxon>
        <taxon>Bacillati</taxon>
        <taxon>Actinomycetota</taxon>
        <taxon>Actinomycetes</taxon>
        <taxon>Micrococcales</taxon>
        <taxon>Bogoriellaceae</taxon>
        <taxon>Georgenia</taxon>
    </lineage>
</organism>
<sequence>MIVTLNDTTSAAVGSRLVSLREEGGAVALGRVLTLVILADDERSAEQAIRVSNVASHEHPARVLAVLPDADGGGRAGLNAQIRVGAHAGASEVVVLRPYGGAGSRPDTLIMPLLLPDAPIVTWWVNTPPEAPSKDPIGQMAHRRITNSIHCADPGAVLATLRENYSPGDTDLAWAGLTMWRTVLAASLDEPPYEPVTAVTVSGSSSHPSIALLAGWLALRLQVPVTMVADGHDAISGVILERESGAISLTRAQGSTVALLSRPGRPDQPVNLPQRELENSLMEELRRLDPDITYGEVLTEGLRLVEMD</sequence>
<dbReference type="Pfam" id="PF20171">
    <property type="entry name" value="OpcA_G6PD_C"/>
    <property type="match status" value="1"/>
</dbReference>
<keyword evidence="4" id="KW-1185">Reference proteome</keyword>
<dbReference type="InterPro" id="IPR046801">
    <property type="entry name" value="OpcA_G6PD_N"/>
</dbReference>
<proteinExistence type="predicted"/>
<comment type="caution">
    <text evidence="3">The sequence shown here is derived from an EMBL/GenBank/DDBJ whole genome shotgun (WGS) entry which is preliminary data.</text>
</comment>
<reference evidence="3 4" key="1">
    <citation type="submission" date="2019-07" db="EMBL/GenBank/DDBJ databases">
        <title>Georgenia wutianyii sp. nov. and Georgenia *** sp. nov. isolated from plateau pika (Ochotona curzoniae) in the Qinghai-Tibet plateau of China.</title>
        <authorList>
            <person name="Tian Z."/>
        </authorList>
    </citation>
    <scope>NUCLEOTIDE SEQUENCE [LARGE SCALE GENOMIC DNA]</scope>
    <source>
        <strain evidence="3 4">Z446</strain>
    </source>
</reference>
<feature type="domain" description="Glucose-6-phosphate dehydrogenase assembly protein OpcA C-terminal" evidence="2">
    <location>
        <begin position="167"/>
        <end position="298"/>
    </location>
</feature>
<name>A0A552WND6_9MICO</name>
<evidence type="ECO:0000259" key="2">
    <source>
        <dbReference type="Pfam" id="PF20171"/>
    </source>
</evidence>
<accession>A0A552WND6</accession>
<dbReference type="InterPro" id="IPR004555">
    <property type="entry name" value="G6PDH_assembly_OpcA"/>
</dbReference>
<evidence type="ECO:0000313" key="4">
    <source>
        <dbReference type="Proteomes" id="UP000318693"/>
    </source>
</evidence>
<feature type="domain" description="Glucose-6-phosphate dehydrogenase assembly protein OpcA N-terminal" evidence="1">
    <location>
        <begin position="53"/>
        <end position="162"/>
    </location>
</feature>
<dbReference type="InterPro" id="IPR046802">
    <property type="entry name" value="OpcA_G6PD_C"/>
</dbReference>
<protein>
    <submittedName>
        <fullName evidence="3">OpcA protein</fullName>
    </submittedName>
</protein>